<gene>
    <name evidence="1" type="ORF">DILT_LOCUS18465</name>
</gene>
<evidence type="ECO:0000313" key="2">
    <source>
        <dbReference type="Proteomes" id="UP000281553"/>
    </source>
</evidence>
<reference evidence="1 2" key="1">
    <citation type="submission" date="2018-11" db="EMBL/GenBank/DDBJ databases">
        <authorList>
            <consortium name="Pathogen Informatics"/>
        </authorList>
    </citation>
    <scope>NUCLEOTIDE SEQUENCE [LARGE SCALE GENOMIC DNA]</scope>
</reference>
<keyword evidence="2" id="KW-1185">Reference proteome</keyword>
<dbReference type="AlphaFoldDB" id="A0A3P7RDI9"/>
<proteinExistence type="predicted"/>
<organism evidence="1 2">
    <name type="scientific">Dibothriocephalus latus</name>
    <name type="common">Fish tapeworm</name>
    <name type="synonym">Diphyllobothrium latum</name>
    <dbReference type="NCBI Taxonomy" id="60516"/>
    <lineage>
        <taxon>Eukaryota</taxon>
        <taxon>Metazoa</taxon>
        <taxon>Spiralia</taxon>
        <taxon>Lophotrochozoa</taxon>
        <taxon>Platyhelminthes</taxon>
        <taxon>Cestoda</taxon>
        <taxon>Eucestoda</taxon>
        <taxon>Diphyllobothriidea</taxon>
        <taxon>Diphyllobothriidae</taxon>
        <taxon>Dibothriocephalus</taxon>
    </lineage>
</organism>
<dbReference type="EMBL" id="UYRU01100638">
    <property type="protein sequence ID" value="VDN41166.1"/>
    <property type="molecule type" value="Genomic_DNA"/>
</dbReference>
<evidence type="ECO:0000313" key="1">
    <source>
        <dbReference type="EMBL" id="VDN41166.1"/>
    </source>
</evidence>
<name>A0A3P7RDI9_DIBLA</name>
<protein>
    <submittedName>
        <fullName evidence="1">Uncharacterized protein</fullName>
    </submittedName>
</protein>
<sequence length="167" mass="18028">MRAVLGVRGPVLGDVAHVLLDHGQQVFGISFTSLFQLAQHLVVNRYVNSRSRHALALIAHFATSPSIGSAGDGPGGGGLSPQSAMFIASSFSDALQKGFLASNSKFLADRQRVEKTKGAGLSSPQARHTKKENSQSLKPEGKFLVCNFIFEVYPLSVEVCVFDHRFR</sequence>
<dbReference type="Proteomes" id="UP000281553">
    <property type="component" value="Unassembled WGS sequence"/>
</dbReference>
<dbReference type="OrthoDB" id="10069709at2759"/>
<accession>A0A3P7RDI9</accession>